<feature type="non-terminal residue" evidence="1">
    <location>
        <position position="100"/>
    </location>
</feature>
<dbReference type="EMBL" id="JACEIK010004063">
    <property type="protein sequence ID" value="MCD9644034.1"/>
    <property type="molecule type" value="Genomic_DNA"/>
</dbReference>
<evidence type="ECO:0000313" key="1">
    <source>
        <dbReference type="EMBL" id="MCD9644034.1"/>
    </source>
</evidence>
<evidence type="ECO:0000313" key="2">
    <source>
        <dbReference type="Proteomes" id="UP000823775"/>
    </source>
</evidence>
<organism evidence="1 2">
    <name type="scientific">Datura stramonium</name>
    <name type="common">Jimsonweed</name>
    <name type="synonym">Common thornapple</name>
    <dbReference type="NCBI Taxonomy" id="4076"/>
    <lineage>
        <taxon>Eukaryota</taxon>
        <taxon>Viridiplantae</taxon>
        <taxon>Streptophyta</taxon>
        <taxon>Embryophyta</taxon>
        <taxon>Tracheophyta</taxon>
        <taxon>Spermatophyta</taxon>
        <taxon>Magnoliopsida</taxon>
        <taxon>eudicotyledons</taxon>
        <taxon>Gunneridae</taxon>
        <taxon>Pentapetalae</taxon>
        <taxon>asterids</taxon>
        <taxon>lamiids</taxon>
        <taxon>Solanales</taxon>
        <taxon>Solanaceae</taxon>
        <taxon>Solanoideae</taxon>
        <taxon>Datureae</taxon>
        <taxon>Datura</taxon>
    </lineage>
</organism>
<reference evidence="1 2" key="1">
    <citation type="journal article" date="2021" name="BMC Genomics">
        <title>Datura genome reveals duplications of psychoactive alkaloid biosynthetic genes and high mutation rate following tissue culture.</title>
        <authorList>
            <person name="Rajewski A."/>
            <person name="Carter-House D."/>
            <person name="Stajich J."/>
            <person name="Litt A."/>
        </authorList>
    </citation>
    <scope>NUCLEOTIDE SEQUENCE [LARGE SCALE GENOMIC DNA]</scope>
    <source>
        <strain evidence="1">AR-01</strain>
    </source>
</reference>
<sequence>PDRAGTLCLLSRSIGAMSRHASRSKGYASCLWSCSKACSSPPSSRWSACASHCRSCRCASALFWPRSCFSHSIFFTFVPKASSTPKSITFSPESISSCAL</sequence>
<dbReference type="Proteomes" id="UP000823775">
    <property type="component" value="Unassembled WGS sequence"/>
</dbReference>
<name>A0ABS8VD85_DATST</name>
<comment type="caution">
    <text evidence="1">The sequence shown here is derived from an EMBL/GenBank/DDBJ whole genome shotgun (WGS) entry which is preliminary data.</text>
</comment>
<feature type="non-terminal residue" evidence="1">
    <location>
        <position position="1"/>
    </location>
</feature>
<proteinExistence type="predicted"/>
<accession>A0ABS8VD85</accession>
<keyword evidence="2" id="KW-1185">Reference proteome</keyword>
<protein>
    <submittedName>
        <fullName evidence="1">Uncharacterized protein</fullName>
    </submittedName>
</protein>
<gene>
    <name evidence="1" type="ORF">HAX54_032004</name>
</gene>